<dbReference type="InterPro" id="IPR007921">
    <property type="entry name" value="CHAP_dom"/>
</dbReference>
<dbReference type="AlphaFoldDB" id="A0A2K4AHD3"/>
<evidence type="ECO:0000313" key="5">
    <source>
        <dbReference type="Proteomes" id="UP000236395"/>
    </source>
</evidence>
<accession>A0A2K4AHD3</accession>
<name>A0A2K4AHD3_9STAP</name>
<gene>
    <name evidence="4" type="ORF">CD116_07455</name>
    <name evidence="3" type="ORF">ILQ21_07375</name>
</gene>
<feature type="domain" description="Peptidase C51" evidence="2">
    <location>
        <begin position="143"/>
        <end position="264"/>
    </location>
</feature>
<evidence type="ECO:0000313" key="3">
    <source>
        <dbReference type="EMBL" id="MBE2128863.1"/>
    </source>
</evidence>
<dbReference type="EMBL" id="JADAMT010000009">
    <property type="protein sequence ID" value="MBE2128863.1"/>
    <property type="molecule type" value="Genomic_DNA"/>
</dbReference>
<sequence>MKKIVTATIATAGLATIAFAGHDAQAAEQNNNGYNPNDAQSYSYTYTIDAQGNYHYTWTGNWNPSQLEQNNTYYYNNYNTYNNSYNNYSYNNYNNYNRSYQSNNYSYNNYTYNNQASSNYYHTGGSGASYSTTSNNVHVTSTVAPSSNGRSISNGYGSGSNLYTSGQCTYYVFDRVGGKIGSTWGNANNWASAAAASGYTVNNTPKAGAIMQTTQGYYGHVAYVESVNSNGSVRVSEMNYGHGAGVVTSRTISANQAGSYNFIH</sequence>
<dbReference type="PROSITE" id="PS50911">
    <property type="entry name" value="CHAP"/>
    <property type="match status" value="1"/>
</dbReference>
<keyword evidence="6" id="KW-1185">Reference proteome</keyword>
<dbReference type="RefSeq" id="WP_047548128.1">
    <property type="nucleotide sequence ID" value="NZ_CBCSFW010000009.1"/>
</dbReference>
<dbReference type="Proteomes" id="UP000596960">
    <property type="component" value="Unassembled WGS sequence"/>
</dbReference>
<keyword evidence="1" id="KW-0732">Signal</keyword>
<dbReference type="EMBL" id="PPQS01000035">
    <property type="protein sequence ID" value="PNZ49417.1"/>
    <property type="molecule type" value="Genomic_DNA"/>
</dbReference>
<dbReference type="InterPro" id="IPR038765">
    <property type="entry name" value="Papain-like_cys_pep_sf"/>
</dbReference>
<dbReference type="SUPFAM" id="SSF54001">
    <property type="entry name" value="Cysteine proteinases"/>
    <property type="match status" value="1"/>
</dbReference>
<reference evidence="3 6" key="2">
    <citation type="submission" date="2020-10" db="EMBL/GenBank/DDBJ databases">
        <title>Phenotypic and genomic profiling of Staphylococcus argenteus in Canada and the United States and recommendations for clinical result reporting.</title>
        <authorList>
            <person name="Eshaghi A."/>
            <person name="Bommersbach C."/>
            <person name="Zitterman S."/>
            <person name="Burnham C.-A.D."/>
            <person name="Patel R."/>
            <person name="Schuetz A.N."/>
            <person name="Patel S.N."/>
            <person name="Kus J.V."/>
        </authorList>
    </citation>
    <scope>NUCLEOTIDE SEQUENCE [LARGE SCALE GENOMIC DNA]</scope>
    <source>
        <strain evidence="3 6">DSM 28300</strain>
    </source>
</reference>
<feature type="chain" id="PRO_5043158861" evidence="1">
    <location>
        <begin position="21"/>
        <end position="264"/>
    </location>
</feature>
<evidence type="ECO:0000313" key="6">
    <source>
        <dbReference type="Proteomes" id="UP000596960"/>
    </source>
</evidence>
<dbReference type="Gene3D" id="3.90.1720.10">
    <property type="entry name" value="endopeptidase domain like (from Nostoc punctiforme)"/>
    <property type="match status" value="1"/>
</dbReference>
<evidence type="ECO:0000259" key="2">
    <source>
        <dbReference type="PROSITE" id="PS50911"/>
    </source>
</evidence>
<evidence type="ECO:0000313" key="4">
    <source>
        <dbReference type="EMBL" id="PNZ49417.1"/>
    </source>
</evidence>
<dbReference type="GeneID" id="98346882"/>
<proteinExistence type="predicted"/>
<dbReference type="Proteomes" id="UP000236395">
    <property type="component" value="Unassembled WGS sequence"/>
</dbReference>
<comment type="caution">
    <text evidence="4">The sequence shown here is derived from an EMBL/GenBank/DDBJ whole genome shotgun (WGS) entry which is preliminary data.</text>
</comment>
<organism evidence="4 5">
    <name type="scientific">Staphylococcus schweitzeri</name>
    <dbReference type="NCBI Taxonomy" id="1654388"/>
    <lineage>
        <taxon>Bacteria</taxon>
        <taxon>Bacillati</taxon>
        <taxon>Bacillota</taxon>
        <taxon>Bacilli</taxon>
        <taxon>Bacillales</taxon>
        <taxon>Staphylococcaceae</taxon>
        <taxon>Staphylococcus</taxon>
    </lineage>
</organism>
<feature type="signal peptide" evidence="1">
    <location>
        <begin position="1"/>
        <end position="20"/>
    </location>
</feature>
<protein>
    <submittedName>
        <fullName evidence="4">CHAP domain-containing protein</fullName>
    </submittedName>
</protein>
<dbReference type="Pfam" id="PF05257">
    <property type="entry name" value="CHAP"/>
    <property type="match status" value="1"/>
</dbReference>
<evidence type="ECO:0000256" key="1">
    <source>
        <dbReference type="SAM" id="SignalP"/>
    </source>
</evidence>
<reference evidence="4 5" key="1">
    <citation type="submission" date="2017-08" db="EMBL/GenBank/DDBJ databases">
        <title>Draft genome sequences of 64 type strains of genus Staph aureus.</title>
        <authorList>
            <person name="Cole K."/>
            <person name="Golubchik T."/>
            <person name="Russell J."/>
            <person name="Foster D."/>
            <person name="Llewelyn M."/>
            <person name="Wilson D."/>
            <person name="Crook D."/>
            <person name="Paul J."/>
        </authorList>
    </citation>
    <scope>NUCLEOTIDE SEQUENCE [LARGE SCALE GENOMIC DNA]</scope>
    <source>
        <strain evidence="4 5">DSM 28300</strain>
    </source>
</reference>